<dbReference type="InterPro" id="IPR027304">
    <property type="entry name" value="Trigger_fact/SurA_dom_sf"/>
</dbReference>
<dbReference type="PROSITE" id="PS50198">
    <property type="entry name" value="PPIC_PPIASE_2"/>
    <property type="match status" value="1"/>
</dbReference>
<evidence type="ECO:0000256" key="8">
    <source>
        <dbReference type="ARBA" id="ARBA00038408"/>
    </source>
</evidence>
<accession>A0ABV7RNQ4</accession>
<dbReference type="PANTHER" id="PTHR47529">
    <property type="entry name" value="PEPTIDYL-PROLYL CIS-TRANS ISOMERASE D"/>
    <property type="match status" value="1"/>
</dbReference>
<dbReference type="RefSeq" id="WP_386758949.1">
    <property type="nucleotide sequence ID" value="NZ_JBHRXK010000003.1"/>
</dbReference>
<keyword evidence="4 13" id="KW-0812">Transmembrane</keyword>
<keyword evidence="12" id="KW-0175">Coiled coil</keyword>
<evidence type="ECO:0000256" key="12">
    <source>
        <dbReference type="SAM" id="Coils"/>
    </source>
</evidence>
<keyword evidence="11 15" id="KW-0413">Isomerase</keyword>
<keyword evidence="16" id="KW-1185">Reference proteome</keyword>
<dbReference type="EMBL" id="JBHRXK010000003">
    <property type="protein sequence ID" value="MFC3551204.1"/>
    <property type="molecule type" value="Genomic_DNA"/>
</dbReference>
<keyword evidence="2" id="KW-1003">Cell membrane</keyword>
<dbReference type="InterPro" id="IPR000297">
    <property type="entry name" value="PPIase_PpiC"/>
</dbReference>
<sequence length="663" mass="71844">MLQKLRDKTSGWIATVILGLLIIPFAFVGIEQYLGQRTDTSVAKIDVPPSWWSSAPSWWPVSVFWQHEQIGVDEFRNRFEQERQRQRAEQGEAFDSRAFESVENKRAILDSLIDARVQQLKASHDGLIVSDALLQQTIQEIPGFQVDGKFNYDRYRLALASQVPPQSERQFEQSVRESLQQSLLAMGVGTSNFVTAGEMERLIKLMGETRDVNLLMLLPPVADTAPVDAAEIQKWYDGHVAEYRAPETVSLEYVEINSATLPTPAPADEATLRQRYEQEKNRFVEQEQRLASHILVRVDEGANAAAQKAAEQKAAQLATQAKAAGADFAALATANSDDSGSKAAAGDLGWVSKGMMVGSFENALFAMKAGEVSAPIKTDFGWHVIQLREVKAGAQETFEQAREALAREQAESDRERSASEFSSKLVDLTLKNPSSLAPAARAMNIPLQKLGPITRDAAKTGAQGIAANPAVLRAAFSDNLIQDGTVSDPIEISPGHSVLVRVTAHTPERAQPLAQVRDRIIAEIRADRASQAAQKEADALLARLTAGETLDAVAASKQLPPPQAMPGVPRGMPLPEASVSEAIFAAQAPAAGKLSPGQAVLSDGRAVLFTVSKVTPGDAATIPPQQREMLQQQVAQIGGADDVKVLVAALRKRVKVTVVERNL</sequence>
<comment type="caution">
    <text evidence="15">The sequence shown here is derived from an EMBL/GenBank/DDBJ whole genome shotgun (WGS) entry which is preliminary data.</text>
</comment>
<dbReference type="InterPro" id="IPR052029">
    <property type="entry name" value="PpiD_chaperone"/>
</dbReference>
<dbReference type="Gene3D" id="1.10.4030.10">
    <property type="entry name" value="Porin chaperone SurA, peptide-binding domain"/>
    <property type="match status" value="1"/>
</dbReference>
<evidence type="ECO:0000256" key="5">
    <source>
        <dbReference type="ARBA" id="ARBA00022989"/>
    </source>
</evidence>
<gene>
    <name evidence="15" type="ORF">ACFOLC_09285</name>
</gene>
<protein>
    <recommendedName>
        <fullName evidence="9">Periplasmic chaperone PpiD</fullName>
    </recommendedName>
    <alternativeName>
        <fullName evidence="10">Periplasmic folding chaperone</fullName>
    </alternativeName>
</protein>
<feature type="coiled-coil region" evidence="12">
    <location>
        <begin position="391"/>
        <end position="418"/>
    </location>
</feature>
<evidence type="ECO:0000256" key="4">
    <source>
        <dbReference type="ARBA" id="ARBA00022692"/>
    </source>
</evidence>
<dbReference type="SUPFAM" id="SSF54534">
    <property type="entry name" value="FKBP-like"/>
    <property type="match status" value="1"/>
</dbReference>
<dbReference type="SUPFAM" id="SSF109998">
    <property type="entry name" value="Triger factor/SurA peptide-binding domain-like"/>
    <property type="match status" value="1"/>
</dbReference>
<reference evidence="16" key="1">
    <citation type="journal article" date="2019" name="Int. J. Syst. Evol. Microbiol.">
        <title>The Global Catalogue of Microorganisms (GCM) 10K type strain sequencing project: providing services to taxonomists for standard genome sequencing and annotation.</title>
        <authorList>
            <consortium name="The Broad Institute Genomics Platform"/>
            <consortium name="The Broad Institute Genome Sequencing Center for Infectious Disease"/>
            <person name="Wu L."/>
            <person name="Ma J."/>
        </authorList>
    </citation>
    <scope>NUCLEOTIDE SEQUENCE [LARGE SCALE GENOMIC DNA]</scope>
    <source>
        <strain evidence="16">KCTC 42875</strain>
    </source>
</reference>
<dbReference type="GO" id="GO:0016853">
    <property type="term" value="F:isomerase activity"/>
    <property type="evidence" value="ECO:0007669"/>
    <property type="project" value="UniProtKB-KW"/>
</dbReference>
<keyword evidence="11" id="KW-0697">Rotamase</keyword>
<feature type="domain" description="PpiC" evidence="14">
    <location>
        <begin position="286"/>
        <end position="389"/>
    </location>
</feature>
<evidence type="ECO:0000256" key="6">
    <source>
        <dbReference type="ARBA" id="ARBA00023136"/>
    </source>
</evidence>
<feature type="transmembrane region" description="Helical" evidence="13">
    <location>
        <begin position="12"/>
        <end position="30"/>
    </location>
</feature>
<dbReference type="Gene3D" id="3.10.50.40">
    <property type="match status" value="1"/>
</dbReference>
<dbReference type="Proteomes" id="UP001595740">
    <property type="component" value="Unassembled WGS sequence"/>
</dbReference>
<name>A0ABV7RNQ4_9GAMM</name>
<evidence type="ECO:0000313" key="15">
    <source>
        <dbReference type="EMBL" id="MFC3551204.1"/>
    </source>
</evidence>
<evidence type="ECO:0000256" key="3">
    <source>
        <dbReference type="ARBA" id="ARBA00022519"/>
    </source>
</evidence>
<keyword evidence="5 13" id="KW-1133">Transmembrane helix</keyword>
<evidence type="ECO:0000256" key="9">
    <source>
        <dbReference type="ARBA" id="ARBA00040743"/>
    </source>
</evidence>
<comment type="subcellular location">
    <subcellularLocation>
        <location evidence="1">Cell inner membrane</location>
        <topology evidence="1">Single-pass type II membrane protein</topology>
        <orientation evidence="1">Periplasmic side</orientation>
    </subcellularLocation>
</comment>
<evidence type="ECO:0000256" key="1">
    <source>
        <dbReference type="ARBA" id="ARBA00004382"/>
    </source>
</evidence>
<dbReference type="Pfam" id="PF13624">
    <property type="entry name" value="SurA_N_3"/>
    <property type="match status" value="2"/>
</dbReference>
<proteinExistence type="inferred from homology"/>
<organism evidence="15 16">
    <name type="scientific">Lysobacter cavernae</name>
    <dbReference type="NCBI Taxonomy" id="1685901"/>
    <lineage>
        <taxon>Bacteria</taxon>
        <taxon>Pseudomonadati</taxon>
        <taxon>Pseudomonadota</taxon>
        <taxon>Gammaproteobacteria</taxon>
        <taxon>Lysobacterales</taxon>
        <taxon>Lysobacteraceae</taxon>
        <taxon>Lysobacter</taxon>
    </lineage>
</organism>
<dbReference type="Pfam" id="PF13616">
    <property type="entry name" value="Rotamase_3"/>
    <property type="match status" value="1"/>
</dbReference>
<evidence type="ECO:0000256" key="7">
    <source>
        <dbReference type="ARBA" id="ARBA00023186"/>
    </source>
</evidence>
<keyword evidence="6 13" id="KW-0472">Membrane</keyword>
<evidence type="ECO:0000256" key="2">
    <source>
        <dbReference type="ARBA" id="ARBA00022475"/>
    </source>
</evidence>
<dbReference type="PANTHER" id="PTHR47529:SF1">
    <property type="entry name" value="PERIPLASMIC CHAPERONE PPID"/>
    <property type="match status" value="1"/>
</dbReference>
<evidence type="ECO:0000313" key="16">
    <source>
        <dbReference type="Proteomes" id="UP001595740"/>
    </source>
</evidence>
<keyword evidence="7" id="KW-0143">Chaperone</keyword>
<evidence type="ECO:0000259" key="14">
    <source>
        <dbReference type="PROSITE" id="PS50198"/>
    </source>
</evidence>
<dbReference type="InterPro" id="IPR046357">
    <property type="entry name" value="PPIase_dom_sf"/>
</dbReference>
<evidence type="ECO:0000256" key="10">
    <source>
        <dbReference type="ARBA" id="ARBA00042775"/>
    </source>
</evidence>
<evidence type="ECO:0000256" key="13">
    <source>
        <dbReference type="SAM" id="Phobius"/>
    </source>
</evidence>
<evidence type="ECO:0000256" key="11">
    <source>
        <dbReference type="PROSITE-ProRule" id="PRU00278"/>
    </source>
</evidence>
<comment type="similarity">
    <text evidence="8">Belongs to the PpiD chaperone family.</text>
</comment>
<keyword evidence="3" id="KW-0997">Cell inner membrane</keyword>